<name>A0ABN1I3L8_9GAMM</name>
<comment type="caution">
    <text evidence="1">The sequence shown here is derived from an EMBL/GenBank/DDBJ whole genome shotgun (WGS) entry which is preliminary data.</text>
</comment>
<dbReference type="Proteomes" id="UP001499915">
    <property type="component" value="Unassembled WGS sequence"/>
</dbReference>
<reference evidence="1 2" key="1">
    <citation type="journal article" date="2019" name="Int. J. Syst. Evol. Microbiol.">
        <title>The Global Catalogue of Microorganisms (GCM) 10K type strain sequencing project: providing services to taxonomists for standard genome sequencing and annotation.</title>
        <authorList>
            <consortium name="The Broad Institute Genomics Platform"/>
            <consortium name="The Broad Institute Genome Sequencing Center for Infectious Disease"/>
            <person name="Wu L."/>
            <person name="Ma J."/>
        </authorList>
    </citation>
    <scope>NUCLEOTIDE SEQUENCE [LARGE SCALE GENOMIC DNA]</scope>
    <source>
        <strain evidence="1 2">JCM 15134</strain>
    </source>
</reference>
<organism evidence="1 2">
    <name type="scientific">Marinobacterium maritimum</name>
    <dbReference type="NCBI Taxonomy" id="500162"/>
    <lineage>
        <taxon>Bacteria</taxon>
        <taxon>Pseudomonadati</taxon>
        <taxon>Pseudomonadota</taxon>
        <taxon>Gammaproteobacteria</taxon>
        <taxon>Oceanospirillales</taxon>
        <taxon>Oceanospirillaceae</taxon>
        <taxon>Marinobacterium</taxon>
    </lineage>
</organism>
<protein>
    <submittedName>
        <fullName evidence="1">Uncharacterized protein</fullName>
    </submittedName>
</protein>
<keyword evidence="2" id="KW-1185">Reference proteome</keyword>
<proteinExistence type="predicted"/>
<gene>
    <name evidence="1" type="ORF">GCM10009104_09940</name>
</gene>
<dbReference type="EMBL" id="BAAAET010000001">
    <property type="protein sequence ID" value="GAA0686155.1"/>
    <property type="molecule type" value="Genomic_DNA"/>
</dbReference>
<evidence type="ECO:0000313" key="1">
    <source>
        <dbReference type="EMBL" id="GAA0686155.1"/>
    </source>
</evidence>
<accession>A0ABN1I3L8</accession>
<sequence>MFTWSPAIKSIALKQNGFTSMVTIGDRDADNATDGARSARMGPQVFAVSRGNYLSLKNLFAGFYAGCSTASSLLDWYGQKHTTDGNRTDWNLVRQ</sequence>
<evidence type="ECO:0000313" key="2">
    <source>
        <dbReference type="Proteomes" id="UP001499915"/>
    </source>
</evidence>